<evidence type="ECO:0000313" key="3">
    <source>
        <dbReference type="EMBL" id="RNB50364.1"/>
    </source>
</evidence>
<protein>
    <submittedName>
        <fullName evidence="3">CHAD domain-containing protein</fullName>
    </submittedName>
</protein>
<sequence length="344" mass="37602">MRRADIGRGPRSRLARAPGAYDGAMGDGEAQGSTAEHDNDVEVDVLDAGTAMLTALRAVGERMSQLEPAVLADEPDAVHQLRTYVRRLRSLLAAYGPLFDVSVATGLRRRYRTFGRELGVVRDLEVRVQVAERALAEAAEEGVIADAEEREAVQARLIDAERASHALAHARLAERERSARADARRDALQVFLDDPPRTALAAQPAKQVLGALLELEARHAVRRSERLDDASDTETLHAVRKAGRRLRYAAEAVSKEPLELFDGRAHALASVGDDLHDLLGDHRDEVLFAEHVRRMAAHAAHDGAPAAAFERLAVAADARAASQLKHLPKVVRDLRSATRAWESR</sequence>
<feature type="domain" description="CHAD" evidence="2">
    <location>
        <begin position="45"/>
        <end position="336"/>
    </location>
</feature>
<dbReference type="SMART" id="SM00880">
    <property type="entry name" value="CHAD"/>
    <property type="match status" value="1"/>
</dbReference>
<evidence type="ECO:0000259" key="2">
    <source>
        <dbReference type="PROSITE" id="PS51708"/>
    </source>
</evidence>
<dbReference type="OrthoDB" id="9777271at2"/>
<dbReference type="PANTHER" id="PTHR39339">
    <property type="entry name" value="SLR1444 PROTEIN"/>
    <property type="match status" value="1"/>
</dbReference>
<dbReference type="AlphaFoldDB" id="A0A3M8AGL2"/>
<reference evidence="3 4" key="1">
    <citation type="submission" date="2018-10" db="EMBL/GenBank/DDBJ databases">
        <title>Isolation, diversity and antibacterial activity of antinobacteria from the wheat rhizosphere soil.</title>
        <authorList>
            <person name="Sun T."/>
        </authorList>
    </citation>
    <scope>NUCLEOTIDE SEQUENCE [LARGE SCALE GENOMIC DNA]</scope>
    <source>
        <strain evidence="3 4">SJ-23</strain>
    </source>
</reference>
<dbReference type="InterPro" id="IPR007899">
    <property type="entry name" value="CHAD_dom"/>
</dbReference>
<proteinExistence type="predicted"/>
<dbReference type="Gene3D" id="1.40.20.10">
    <property type="entry name" value="CHAD domain"/>
    <property type="match status" value="1"/>
</dbReference>
<evidence type="ECO:0000313" key="4">
    <source>
        <dbReference type="Proteomes" id="UP000275048"/>
    </source>
</evidence>
<comment type="caution">
    <text evidence="3">The sequence shown here is derived from an EMBL/GenBank/DDBJ whole genome shotgun (WGS) entry which is preliminary data.</text>
</comment>
<accession>A0A3M8AGL2</accession>
<evidence type="ECO:0000256" key="1">
    <source>
        <dbReference type="SAM" id="MobiDB-lite"/>
    </source>
</evidence>
<gene>
    <name evidence="3" type="ORF">EDM22_07645</name>
</gene>
<dbReference type="PROSITE" id="PS51708">
    <property type="entry name" value="CHAD"/>
    <property type="match status" value="1"/>
</dbReference>
<dbReference type="PANTHER" id="PTHR39339:SF1">
    <property type="entry name" value="CHAD DOMAIN-CONTAINING PROTEIN"/>
    <property type="match status" value="1"/>
</dbReference>
<name>A0A3M8AGL2_9MICO</name>
<keyword evidence="4" id="KW-1185">Reference proteome</keyword>
<feature type="region of interest" description="Disordered" evidence="1">
    <location>
        <begin position="1"/>
        <end position="37"/>
    </location>
</feature>
<dbReference type="Proteomes" id="UP000275048">
    <property type="component" value="Unassembled WGS sequence"/>
</dbReference>
<dbReference type="Pfam" id="PF05235">
    <property type="entry name" value="CHAD"/>
    <property type="match status" value="1"/>
</dbReference>
<dbReference type="InterPro" id="IPR038186">
    <property type="entry name" value="CHAD_dom_sf"/>
</dbReference>
<dbReference type="EMBL" id="RHHB01000009">
    <property type="protein sequence ID" value="RNB50364.1"/>
    <property type="molecule type" value="Genomic_DNA"/>
</dbReference>
<organism evidence="3 4">
    <name type="scientific">Agromyces tardus</name>
    <dbReference type="NCBI Taxonomy" id="2583849"/>
    <lineage>
        <taxon>Bacteria</taxon>
        <taxon>Bacillati</taxon>
        <taxon>Actinomycetota</taxon>
        <taxon>Actinomycetes</taxon>
        <taxon>Micrococcales</taxon>
        <taxon>Microbacteriaceae</taxon>
        <taxon>Agromyces</taxon>
    </lineage>
</organism>